<dbReference type="GO" id="GO:0006508">
    <property type="term" value="P:proteolysis"/>
    <property type="evidence" value="ECO:0007669"/>
    <property type="project" value="UniProtKB-KW"/>
</dbReference>
<dbReference type="InterPro" id="IPR008919">
    <property type="entry name" value="Retrov_capsid_N"/>
</dbReference>
<evidence type="ECO:0000259" key="5">
    <source>
        <dbReference type="PROSITE" id="PS50175"/>
    </source>
</evidence>
<keyword evidence="7" id="KW-1185">Reference proteome</keyword>
<keyword evidence="1" id="KW-0645">Protease</keyword>
<dbReference type="InterPro" id="IPR029054">
    <property type="entry name" value="dUTPase-like"/>
</dbReference>
<dbReference type="InterPro" id="IPR036157">
    <property type="entry name" value="dUTPase-like_sf"/>
</dbReference>
<dbReference type="InterPro" id="IPR021109">
    <property type="entry name" value="Peptidase_aspartic_dom_sf"/>
</dbReference>
<dbReference type="GO" id="GO:0016032">
    <property type="term" value="P:viral process"/>
    <property type="evidence" value="ECO:0007669"/>
    <property type="project" value="InterPro"/>
</dbReference>
<feature type="domain" description="Peptidase A2" evidence="5">
    <location>
        <begin position="198"/>
        <end position="237"/>
    </location>
</feature>
<dbReference type="PANTHER" id="PTHR19422">
    <property type="entry name" value="GAG RETROVIRAL POLYPROTEIN"/>
    <property type="match status" value="1"/>
</dbReference>
<protein>
    <submittedName>
        <fullName evidence="6">POK9 protein</fullName>
    </submittedName>
</protein>
<evidence type="ECO:0000256" key="1">
    <source>
        <dbReference type="ARBA" id="ARBA00022670"/>
    </source>
</evidence>
<organism evidence="6 7">
    <name type="scientific">Irena cyanogastra</name>
    <name type="common">Philippine fairy-bluebird</name>
    <dbReference type="NCBI Taxonomy" id="175120"/>
    <lineage>
        <taxon>Eukaryota</taxon>
        <taxon>Metazoa</taxon>
        <taxon>Chordata</taxon>
        <taxon>Craniata</taxon>
        <taxon>Vertebrata</taxon>
        <taxon>Euteleostomi</taxon>
        <taxon>Archelosauria</taxon>
        <taxon>Archosauria</taxon>
        <taxon>Dinosauria</taxon>
        <taxon>Saurischia</taxon>
        <taxon>Theropoda</taxon>
        <taxon>Coelurosauria</taxon>
        <taxon>Aves</taxon>
        <taxon>Neognathae</taxon>
        <taxon>Neoaves</taxon>
        <taxon>Telluraves</taxon>
        <taxon>Australaves</taxon>
        <taxon>Passeriformes</taxon>
        <taxon>Corvoidea</taxon>
        <taxon>Irenidae</taxon>
        <taxon>Irena</taxon>
    </lineage>
</organism>
<dbReference type="Pfam" id="PF00077">
    <property type="entry name" value="RVP"/>
    <property type="match status" value="1"/>
</dbReference>
<dbReference type="Gene3D" id="2.40.70.10">
    <property type="entry name" value="Acid Proteases"/>
    <property type="match status" value="1"/>
</dbReference>
<dbReference type="Gene3D" id="2.70.40.10">
    <property type="match status" value="1"/>
</dbReference>
<proteinExistence type="predicted"/>
<dbReference type="InterPro" id="IPR001995">
    <property type="entry name" value="Peptidase_A2_cat"/>
</dbReference>
<dbReference type="PROSITE" id="PS50175">
    <property type="entry name" value="ASP_PROT_RETROV"/>
    <property type="match status" value="1"/>
</dbReference>
<dbReference type="Proteomes" id="UP000530962">
    <property type="component" value="Unassembled WGS sequence"/>
</dbReference>
<dbReference type="InterPro" id="IPR018061">
    <property type="entry name" value="Retropepsins"/>
</dbReference>
<dbReference type="SUPFAM" id="SSF51283">
    <property type="entry name" value="dUTPase-like"/>
    <property type="match status" value="1"/>
</dbReference>
<keyword evidence="3" id="KW-0378">Hydrolase</keyword>
<accession>A0A7K9QI36</accession>
<evidence type="ECO:0000313" key="7">
    <source>
        <dbReference type="Proteomes" id="UP000530962"/>
    </source>
</evidence>
<dbReference type="InterPro" id="IPR051592">
    <property type="entry name" value="HERV-K_Pro_peptidase_A2"/>
</dbReference>
<evidence type="ECO:0000256" key="2">
    <source>
        <dbReference type="ARBA" id="ARBA00022750"/>
    </source>
</evidence>
<feature type="region of interest" description="Disordered" evidence="4">
    <location>
        <begin position="149"/>
        <end position="168"/>
    </location>
</feature>
<dbReference type="CDD" id="cd07557">
    <property type="entry name" value="trimeric_dUTPase"/>
    <property type="match status" value="1"/>
</dbReference>
<dbReference type="Pfam" id="PF00692">
    <property type="entry name" value="dUTPase"/>
    <property type="match status" value="1"/>
</dbReference>
<comment type="caution">
    <text evidence="6">The sequence shown here is derived from an EMBL/GenBank/DDBJ whole genome shotgun (WGS) entry which is preliminary data.</text>
</comment>
<dbReference type="PANTHER" id="PTHR19422:SF123">
    <property type="entry name" value="RT1 CLASS I, LOCUS CE15"/>
    <property type="match status" value="1"/>
</dbReference>
<keyword evidence="2" id="KW-0064">Aspartyl protease</keyword>
<evidence type="ECO:0000256" key="4">
    <source>
        <dbReference type="SAM" id="MobiDB-lite"/>
    </source>
</evidence>
<dbReference type="EMBL" id="VWZV01005976">
    <property type="protein sequence ID" value="NXI11225.1"/>
    <property type="molecule type" value="Genomic_DNA"/>
</dbReference>
<feature type="non-terminal residue" evidence="6">
    <location>
        <position position="237"/>
    </location>
</feature>
<evidence type="ECO:0000256" key="3">
    <source>
        <dbReference type="ARBA" id="ARBA00022801"/>
    </source>
</evidence>
<dbReference type="InterPro" id="IPR033704">
    <property type="entry name" value="dUTPase_trimeric"/>
</dbReference>
<dbReference type="AlphaFoldDB" id="A0A7K9QI36"/>
<dbReference type="Gene3D" id="1.10.375.10">
    <property type="entry name" value="Human Immunodeficiency Virus Type 1 Capsid Protein"/>
    <property type="match status" value="1"/>
</dbReference>
<evidence type="ECO:0000313" key="6">
    <source>
        <dbReference type="EMBL" id="NXI11225.1"/>
    </source>
</evidence>
<dbReference type="GO" id="GO:0004190">
    <property type="term" value="F:aspartic-type endopeptidase activity"/>
    <property type="evidence" value="ECO:0007669"/>
    <property type="project" value="UniProtKB-KW"/>
</dbReference>
<dbReference type="SUPFAM" id="SSF50630">
    <property type="entry name" value="Acid proteases"/>
    <property type="match status" value="1"/>
</dbReference>
<name>A0A7K9QI36_IRECY</name>
<sequence length="237" mass="25963">KQTVATYGIRSEAARNIIQYVFTVDVLCPADCTSIASLLGFLVKNKPATWGSLGMDVATTVEVTLQDKEVTLVPTNVCGPMYSTNSLIGGLLLGRSSTSQQGVIVIPGVIDADYTGQVKIMVYALQPPVTIPKRNTIAQILAFENILPHRQQPREPTEKQRKDKGFGSTGHDVFFTIDMKNHPHKRVQLQRGSHCIVLEPMLDTGANISIINRIYWPSDWPLQAPSTHILGVGGMKI</sequence>
<feature type="compositionally biased region" description="Basic and acidic residues" evidence="4">
    <location>
        <begin position="152"/>
        <end position="165"/>
    </location>
</feature>
<reference evidence="6 7" key="1">
    <citation type="submission" date="2019-09" db="EMBL/GenBank/DDBJ databases">
        <title>Bird 10,000 Genomes (B10K) Project - Family phase.</title>
        <authorList>
            <person name="Zhang G."/>
        </authorList>
    </citation>
    <scope>NUCLEOTIDE SEQUENCE [LARGE SCALE GENOMIC DNA]</scope>
    <source>
        <strain evidence="6">B10K-DU-001-26</strain>
        <tissue evidence="6">Muscle</tissue>
    </source>
</reference>
<feature type="non-terminal residue" evidence="6">
    <location>
        <position position="1"/>
    </location>
</feature>
<gene>
    <name evidence="6" type="primary">Ervk9_2</name>
    <name evidence="6" type="ORF">IRECYA_R10210</name>
</gene>